<dbReference type="GO" id="GO:0044780">
    <property type="term" value="P:bacterial-type flagellum assembly"/>
    <property type="evidence" value="ECO:0007669"/>
    <property type="project" value="InterPro"/>
</dbReference>
<evidence type="ECO:0000256" key="2">
    <source>
        <dbReference type="ARBA" id="ARBA00022795"/>
    </source>
</evidence>
<keyword evidence="4 9" id="KW-0238">DNA-binding</keyword>
<accession>A0A511UMZ5</accession>
<reference evidence="10 11" key="1">
    <citation type="submission" date="2019-07" db="EMBL/GenBank/DDBJ databases">
        <title>Whole genome shotgun sequence of Halomonas variabilis NBRC 102410.</title>
        <authorList>
            <person name="Hosoyama A."/>
            <person name="Uohara A."/>
            <person name="Ohji S."/>
            <person name="Ichikawa N."/>
        </authorList>
    </citation>
    <scope>NUCLEOTIDE SEQUENCE [LARGE SCALE GENOMIC DNA]</scope>
    <source>
        <strain evidence="10 11">NBRC 102410</strain>
    </source>
</reference>
<dbReference type="GO" id="GO:0045893">
    <property type="term" value="P:positive regulation of DNA-templated transcription"/>
    <property type="evidence" value="ECO:0007669"/>
    <property type="project" value="InterPro"/>
</dbReference>
<evidence type="ECO:0000313" key="10">
    <source>
        <dbReference type="EMBL" id="GEN27950.1"/>
    </source>
</evidence>
<dbReference type="NCBIfam" id="NF002783">
    <property type="entry name" value="PRK02909.1-1"/>
    <property type="match status" value="1"/>
</dbReference>
<evidence type="ECO:0000256" key="1">
    <source>
        <dbReference type="ARBA" id="ARBA00022490"/>
    </source>
</evidence>
<dbReference type="InterPro" id="IPR036194">
    <property type="entry name" value="FlhD_sf"/>
</dbReference>
<comment type="domain">
    <text evidence="9">The C-terminal region contains a putative helix-turn-helix (HTH) motif, suggesting that this region may bind DNA.</text>
</comment>
<comment type="subcellular location">
    <subcellularLocation>
        <location evidence="9">Cytoplasm</location>
    </subcellularLocation>
</comment>
<keyword evidence="6 9" id="KW-0010">Activator</keyword>
<keyword evidence="3 9" id="KW-0805">Transcription regulation</keyword>
<proteinExistence type="inferred from homology"/>
<sequence>MVTMSRLSLLWDIMSQSNFLDEIQEINLAYLLLAQRLLDEDREAAMFRLKIDSEVAELIVSLNARQLTKLARTSQLLCRFSQTSAERLRQLTDNPRDQGLSGLHASLLLAGEAFEPMPPGGET</sequence>
<dbReference type="GO" id="GO:0005737">
    <property type="term" value="C:cytoplasm"/>
    <property type="evidence" value="ECO:0007669"/>
    <property type="project" value="UniProtKB-SubCell"/>
</dbReference>
<keyword evidence="5 9" id="KW-1015">Disulfide bond</keyword>
<evidence type="ECO:0000256" key="8">
    <source>
        <dbReference type="ARBA" id="ARBA00025431"/>
    </source>
</evidence>
<keyword evidence="7 9" id="KW-0804">Transcription</keyword>
<evidence type="ECO:0000256" key="6">
    <source>
        <dbReference type="ARBA" id="ARBA00023159"/>
    </source>
</evidence>
<organism evidence="10 11">
    <name type="scientific">Halovibrio variabilis</name>
    <dbReference type="NCBI Taxonomy" id="31910"/>
    <lineage>
        <taxon>Bacteria</taxon>
        <taxon>Pseudomonadati</taxon>
        <taxon>Pseudomonadota</taxon>
        <taxon>Gammaproteobacteria</taxon>
        <taxon>Oceanospirillales</taxon>
        <taxon>Halomonadaceae</taxon>
        <taxon>Halovibrio</taxon>
    </lineage>
</organism>
<comment type="caution">
    <text evidence="10">The sequence shown here is derived from an EMBL/GenBank/DDBJ whole genome shotgun (WGS) entry which is preliminary data.</text>
</comment>
<dbReference type="Pfam" id="PF05247">
    <property type="entry name" value="FlhD"/>
    <property type="match status" value="1"/>
</dbReference>
<dbReference type="Proteomes" id="UP000321303">
    <property type="component" value="Unassembled WGS sequence"/>
</dbReference>
<feature type="disulfide bond" description="Interchain" evidence="9">
    <location>
        <position position="78"/>
    </location>
</feature>
<keyword evidence="10" id="KW-0966">Cell projection</keyword>
<dbReference type="SUPFAM" id="SSF63592">
    <property type="entry name" value="Flagellar transcriptional activator FlhD"/>
    <property type="match status" value="1"/>
</dbReference>
<comment type="similarity">
    <text evidence="9">Belongs to the FlhD family.</text>
</comment>
<evidence type="ECO:0000256" key="7">
    <source>
        <dbReference type="ARBA" id="ARBA00023163"/>
    </source>
</evidence>
<evidence type="ECO:0000256" key="9">
    <source>
        <dbReference type="HAMAP-Rule" id="MF_00725"/>
    </source>
</evidence>
<comment type="function">
    <text evidence="8 9">Functions in complex with FlhC as a master transcriptional regulator that regulates transcription of several flagellar and non-flagellar operons by binding to their promoter region. Activates expression of class 2 flagellar genes, including fliA, which is a flagellum-specific sigma factor that turns on the class 3 genes. Also regulates genes whose products function in a variety of physiological pathways.</text>
</comment>
<dbReference type="AlphaFoldDB" id="A0A511UMZ5"/>
<name>A0A511UMZ5_9GAMM</name>
<dbReference type="InterPro" id="IPR023559">
    <property type="entry name" value="Flagellar_FlhD"/>
</dbReference>
<keyword evidence="1 9" id="KW-0963">Cytoplasm</keyword>
<comment type="subunit">
    <text evidence="9">Homodimer; disulfide-linked. Forms a heterohexamer composed of two FlhC and four FlhD subunits. Each FlhC binds a FlhD dimer, forming a heterotrimer, and a hexamer assembles by dimerization of two heterotrimers.</text>
</comment>
<protein>
    <recommendedName>
        <fullName evidence="9">Flagellar transcriptional regulator FlhD</fullName>
    </recommendedName>
</protein>
<dbReference type="EMBL" id="BJXV01000008">
    <property type="protein sequence ID" value="GEN27950.1"/>
    <property type="molecule type" value="Genomic_DNA"/>
</dbReference>
<evidence type="ECO:0000256" key="4">
    <source>
        <dbReference type="ARBA" id="ARBA00023125"/>
    </source>
</evidence>
<keyword evidence="2 9" id="KW-1005">Bacterial flagellum biogenesis</keyword>
<gene>
    <name evidence="9 10" type="primary">flhD</name>
    <name evidence="10" type="ORF">HVA01_15960</name>
</gene>
<evidence type="ECO:0000313" key="11">
    <source>
        <dbReference type="Proteomes" id="UP000321303"/>
    </source>
</evidence>
<dbReference type="HAMAP" id="MF_00725">
    <property type="entry name" value="FlhD"/>
    <property type="match status" value="1"/>
</dbReference>
<keyword evidence="10" id="KW-0969">Cilium</keyword>
<keyword evidence="10" id="KW-0282">Flagellum</keyword>
<evidence type="ECO:0000256" key="5">
    <source>
        <dbReference type="ARBA" id="ARBA00023157"/>
    </source>
</evidence>
<evidence type="ECO:0000256" key="3">
    <source>
        <dbReference type="ARBA" id="ARBA00023015"/>
    </source>
</evidence>
<keyword evidence="11" id="KW-1185">Reference proteome</keyword>
<dbReference type="Gene3D" id="1.10.4000.10">
    <property type="entry name" value="Flagellar transcriptional activator FlhD"/>
    <property type="match status" value="1"/>
</dbReference>
<dbReference type="GO" id="GO:1902208">
    <property type="term" value="P:regulation of bacterial-type flagellum assembly"/>
    <property type="evidence" value="ECO:0007669"/>
    <property type="project" value="UniProtKB-UniRule"/>
</dbReference>
<dbReference type="GO" id="GO:0003677">
    <property type="term" value="F:DNA binding"/>
    <property type="evidence" value="ECO:0007669"/>
    <property type="project" value="UniProtKB-UniRule"/>
</dbReference>